<dbReference type="GO" id="GO:0042732">
    <property type="term" value="P:D-xylose metabolic process"/>
    <property type="evidence" value="ECO:0007669"/>
    <property type="project" value="InterPro"/>
</dbReference>
<keyword evidence="7" id="KW-1185">Reference proteome</keyword>
<dbReference type="SUPFAM" id="SSF51735">
    <property type="entry name" value="NAD(P)-binding Rossmann-fold domains"/>
    <property type="match status" value="1"/>
</dbReference>
<evidence type="ECO:0000313" key="7">
    <source>
        <dbReference type="Proteomes" id="UP001320326"/>
    </source>
</evidence>
<dbReference type="InterPro" id="IPR036291">
    <property type="entry name" value="NAD(P)-bd_dom_sf"/>
</dbReference>
<name>A0AAN2BYH2_9PROT</name>
<keyword evidence="4" id="KW-0456">Lyase</keyword>
<reference evidence="6 7" key="1">
    <citation type="journal article" date="2022" name="Int. J. Syst. Evol. Microbiol.">
        <title>&lt;i&gt;Sideroxyarcus emersonii&lt;/i&gt; gen. nov. sp. nov., a neutrophilic, microaerobic iron- and thiosulfate-oxidizing bacterium isolated from iron-rich wetland sediment.</title>
        <authorList>
            <person name="Kato S."/>
            <person name="Itoh T."/>
            <person name="Iino T."/>
            <person name="Ohkuma M."/>
        </authorList>
    </citation>
    <scope>NUCLEOTIDE SEQUENCE [LARGE SCALE GENOMIC DNA]</scope>
    <source>
        <strain evidence="6 7">MIZ01</strain>
    </source>
</reference>
<dbReference type="InterPro" id="IPR044516">
    <property type="entry name" value="UXS-like"/>
</dbReference>
<dbReference type="EMBL" id="AP023423">
    <property type="protein sequence ID" value="BCK86737.1"/>
    <property type="molecule type" value="Genomic_DNA"/>
</dbReference>
<sequence>MISTAPSNILRHDLDNILSRMEGQWEAFRNESIFMTGGTGLFGRWLLESLLRANEQFELNLKITVLTRNPRAFRKEAPHLTQSPAIDFHIGDVRNFVFPARRYTYLIHGAATSAHETFQGEDPLRKFDTVVNGTRHTLDFAAQSGIKRLLFLSSGNVYGVPAAGMSTIPEDYSGAPSTTNVNSALAEAKRAAEFLTAYYAQKFGWEFVVARCFSFVGPFMPLDIHYAIGNFIRQAQYDECITVSSDGTSVRSYLYMADLVVWLLTLQLRGRNGTVYNVGSDRPVFIMDLARLVQSVVAPEKNVKVLGRTADSIGNEHRKIYVPDISKARNELQLDVWTDLNTAIRLTAASLKR</sequence>
<dbReference type="PANTHER" id="PTHR43078">
    <property type="entry name" value="UDP-GLUCURONIC ACID DECARBOXYLASE-RELATED"/>
    <property type="match status" value="1"/>
</dbReference>
<feature type="domain" description="NAD-dependent epimerase/dehydratase" evidence="5">
    <location>
        <begin position="33"/>
        <end position="279"/>
    </location>
</feature>
<evidence type="ECO:0000259" key="5">
    <source>
        <dbReference type="Pfam" id="PF01370"/>
    </source>
</evidence>
<evidence type="ECO:0000313" key="6">
    <source>
        <dbReference type="EMBL" id="BCK86737.1"/>
    </source>
</evidence>
<evidence type="ECO:0000256" key="1">
    <source>
        <dbReference type="ARBA" id="ARBA00001911"/>
    </source>
</evidence>
<organism evidence="6 7">
    <name type="scientific">Sideroxyarcus emersonii</name>
    <dbReference type="NCBI Taxonomy" id="2764705"/>
    <lineage>
        <taxon>Bacteria</taxon>
        <taxon>Pseudomonadati</taxon>
        <taxon>Pseudomonadota</taxon>
        <taxon>Betaproteobacteria</taxon>
        <taxon>Nitrosomonadales</taxon>
        <taxon>Gallionellaceae</taxon>
        <taxon>Sideroxyarcus</taxon>
    </lineage>
</organism>
<evidence type="ECO:0000256" key="3">
    <source>
        <dbReference type="ARBA" id="ARBA00023027"/>
    </source>
</evidence>
<keyword evidence="2" id="KW-0210">Decarboxylase</keyword>
<accession>A0AAN2BYH2</accession>
<dbReference type="Pfam" id="PF01370">
    <property type="entry name" value="Epimerase"/>
    <property type="match status" value="1"/>
</dbReference>
<dbReference type="GO" id="GO:0070403">
    <property type="term" value="F:NAD+ binding"/>
    <property type="evidence" value="ECO:0007669"/>
    <property type="project" value="InterPro"/>
</dbReference>
<dbReference type="KEGG" id="seme:MIZ01_0503"/>
<dbReference type="InterPro" id="IPR001509">
    <property type="entry name" value="Epimerase_deHydtase"/>
</dbReference>
<dbReference type="AlphaFoldDB" id="A0AAN2BYH2"/>
<dbReference type="Gene3D" id="3.40.50.720">
    <property type="entry name" value="NAD(P)-binding Rossmann-like Domain"/>
    <property type="match status" value="1"/>
</dbReference>
<protein>
    <submittedName>
        <fullName evidence="6">GDP-L-fucose synthase</fullName>
    </submittedName>
</protein>
<dbReference type="Proteomes" id="UP001320326">
    <property type="component" value="Chromosome"/>
</dbReference>
<proteinExistence type="predicted"/>
<dbReference type="RefSeq" id="WP_237247902.1">
    <property type="nucleotide sequence ID" value="NZ_AP023423.1"/>
</dbReference>
<dbReference type="PANTHER" id="PTHR43078:SF6">
    <property type="entry name" value="UDP-GLUCURONIC ACID DECARBOXYLASE 1"/>
    <property type="match status" value="1"/>
</dbReference>
<gene>
    <name evidence="6" type="ORF">MIZ01_0503</name>
</gene>
<evidence type="ECO:0000256" key="2">
    <source>
        <dbReference type="ARBA" id="ARBA00022793"/>
    </source>
</evidence>
<comment type="cofactor">
    <cofactor evidence="1">
        <name>NAD(+)</name>
        <dbReference type="ChEBI" id="CHEBI:57540"/>
    </cofactor>
</comment>
<dbReference type="GO" id="GO:0005737">
    <property type="term" value="C:cytoplasm"/>
    <property type="evidence" value="ECO:0007669"/>
    <property type="project" value="TreeGrafter"/>
</dbReference>
<evidence type="ECO:0000256" key="4">
    <source>
        <dbReference type="ARBA" id="ARBA00023239"/>
    </source>
</evidence>
<keyword evidence="3" id="KW-0520">NAD</keyword>
<dbReference type="GO" id="GO:0048040">
    <property type="term" value="F:UDP-glucuronate decarboxylase activity"/>
    <property type="evidence" value="ECO:0007669"/>
    <property type="project" value="TreeGrafter"/>
</dbReference>